<dbReference type="AlphaFoldDB" id="A0A699Z8C9"/>
<keyword evidence="5" id="KW-0539">Nucleus</keyword>
<keyword evidence="9" id="KW-1185">Reference proteome</keyword>
<evidence type="ECO:0000259" key="7">
    <source>
        <dbReference type="Pfam" id="PF02751"/>
    </source>
</evidence>
<dbReference type="Pfam" id="PF02751">
    <property type="entry name" value="TFIIA_gamma_C"/>
    <property type="match status" value="1"/>
</dbReference>
<feature type="compositionally biased region" description="Low complexity" evidence="6">
    <location>
        <begin position="229"/>
        <end position="307"/>
    </location>
</feature>
<feature type="domain" description="Transcription initiation factor IIA gamma subunit C-terminal" evidence="7">
    <location>
        <begin position="98"/>
        <end position="146"/>
    </location>
</feature>
<proteinExistence type="inferred from homology"/>
<dbReference type="PANTHER" id="PTHR10966">
    <property type="entry name" value="TRANSCRIPTION INITIATION FACTOR IIA SUBUNIT 2"/>
    <property type="match status" value="1"/>
</dbReference>
<evidence type="ECO:0000256" key="3">
    <source>
        <dbReference type="ARBA" id="ARBA00023015"/>
    </source>
</evidence>
<accession>A0A699Z8C9</accession>
<sequence length="407" mass="41575">MALACSAPAAHHLPSIPRLLRPWAPSADLPSRQRAVFLALRHELRAVPPNDDGRLSALEEMMAQNKISEELALTITNQFDASMLDALRNHVTARAHIKANLKTYRFFDNVWQFMLENVNFKLLPSGTGPPGGSADVSCAKAKVVCVNAALLEDPTVAANTGAGPSGEAEGAQKASHDQSLVEEPVPERTSRTQGIAEQPKETGEGVSPAKEPPAAEQDVGKPDAAKLITPEPAAAEPAAEAPAEAESAAEAVPAAAEPASEQPEAPEPAAAEPAPEQPAAAASAAEAEPAAEQPTASEPTAAEPNAADRTAAEPALEKPATAEPVAEARPAAAESAAAEPAAEALAEAESPNAADPTAAEPALEEPATAEPVAEARPAAAEPAFKQPEAPDPTAAEPALEKPATAEP</sequence>
<dbReference type="InterPro" id="IPR015871">
    <property type="entry name" value="TFIIA_gsu_C"/>
</dbReference>
<dbReference type="EMBL" id="BLLF01001205">
    <property type="protein sequence ID" value="GFH17815.1"/>
    <property type="molecule type" value="Genomic_DNA"/>
</dbReference>
<dbReference type="GO" id="GO:0005672">
    <property type="term" value="C:transcription factor TFIIA complex"/>
    <property type="evidence" value="ECO:0007669"/>
    <property type="project" value="InterPro"/>
</dbReference>
<protein>
    <submittedName>
        <fullName evidence="8">HNHc domain-containing protein</fullName>
    </submittedName>
</protein>
<comment type="caution">
    <text evidence="8">The sequence shown here is derived from an EMBL/GenBank/DDBJ whole genome shotgun (WGS) entry which is preliminary data.</text>
</comment>
<reference evidence="8 9" key="1">
    <citation type="submission" date="2020-02" db="EMBL/GenBank/DDBJ databases">
        <title>Draft genome sequence of Haematococcus lacustris strain NIES-144.</title>
        <authorList>
            <person name="Morimoto D."/>
            <person name="Nakagawa S."/>
            <person name="Yoshida T."/>
            <person name="Sawayama S."/>
        </authorList>
    </citation>
    <scope>NUCLEOTIDE SEQUENCE [LARGE SCALE GENOMIC DNA]</scope>
    <source>
        <strain evidence="8 9">NIES-144</strain>
    </source>
</reference>
<evidence type="ECO:0000256" key="5">
    <source>
        <dbReference type="ARBA" id="ARBA00023242"/>
    </source>
</evidence>
<dbReference type="GO" id="GO:0006367">
    <property type="term" value="P:transcription initiation at RNA polymerase II promoter"/>
    <property type="evidence" value="ECO:0007669"/>
    <property type="project" value="InterPro"/>
</dbReference>
<evidence type="ECO:0000256" key="4">
    <source>
        <dbReference type="ARBA" id="ARBA00023163"/>
    </source>
</evidence>
<comment type="similarity">
    <text evidence="2">Belongs to the TFIIA subunit 2 family.</text>
</comment>
<keyword evidence="3" id="KW-0805">Transcription regulation</keyword>
<dbReference type="InterPro" id="IPR003194">
    <property type="entry name" value="TFIIA_gsu"/>
</dbReference>
<evidence type="ECO:0000313" key="9">
    <source>
        <dbReference type="Proteomes" id="UP000485058"/>
    </source>
</evidence>
<dbReference type="InterPro" id="IPR009083">
    <property type="entry name" value="TFIIA_a-hlx"/>
</dbReference>
<dbReference type="CDD" id="cd10014">
    <property type="entry name" value="TFIIA_gamma_C"/>
    <property type="match status" value="1"/>
</dbReference>
<evidence type="ECO:0000256" key="1">
    <source>
        <dbReference type="ARBA" id="ARBA00004123"/>
    </source>
</evidence>
<feature type="non-terminal residue" evidence="8">
    <location>
        <position position="407"/>
    </location>
</feature>
<evidence type="ECO:0000256" key="6">
    <source>
        <dbReference type="SAM" id="MobiDB-lite"/>
    </source>
</evidence>
<dbReference type="Gene3D" id="1.10.287.190">
    <property type="entry name" value="Transcription factor IIA gamma subunit, alpha-helical domain"/>
    <property type="match status" value="1"/>
</dbReference>
<organism evidence="8 9">
    <name type="scientific">Haematococcus lacustris</name>
    <name type="common">Green alga</name>
    <name type="synonym">Haematococcus pluvialis</name>
    <dbReference type="NCBI Taxonomy" id="44745"/>
    <lineage>
        <taxon>Eukaryota</taxon>
        <taxon>Viridiplantae</taxon>
        <taxon>Chlorophyta</taxon>
        <taxon>core chlorophytes</taxon>
        <taxon>Chlorophyceae</taxon>
        <taxon>CS clade</taxon>
        <taxon>Chlamydomonadales</taxon>
        <taxon>Haematococcaceae</taxon>
        <taxon>Haematococcus</taxon>
    </lineage>
</organism>
<dbReference type="Proteomes" id="UP000485058">
    <property type="component" value="Unassembled WGS sequence"/>
</dbReference>
<dbReference type="Gene3D" id="2.30.18.10">
    <property type="entry name" value="Transcription factor IIA (TFIIA), beta-barrel domain"/>
    <property type="match status" value="1"/>
</dbReference>
<comment type="subcellular location">
    <subcellularLocation>
        <location evidence="1">Nucleus</location>
    </subcellularLocation>
</comment>
<gene>
    <name evidence="8" type="ORF">HaLaN_14521</name>
</gene>
<feature type="region of interest" description="Disordered" evidence="6">
    <location>
        <begin position="157"/>
        <end position="407"/>
    </location>
</feature>
<name>A0A699Z8C9_HAELA</name>
<feature type="compositionally biased region" description="Low complexity" evidence="6">
    <location>
        <begin position="319"/>
        <end position="383"/>
    </location>
</feature>
<evidence type="ECO:0000256" key="2">
    <source>
        <dbReference type="ARBA" id="ARBA00007675"/>
    </source>
</evidence>
<evidence type="ECO:0000313" key="8">
    <source>
        <dbReference type="EMBL" id="GFH17815.1"/>
    </source>
</evidence>
<dbReference type="SUPFAM" id="SSF50784">
    <property type="entry name" value="Transcription factor IIA (TFIIA), beta-barrel domain"/>
    <property type="match status" value="1"/>
</dbReference>
<keyword evidence="4" id="KW-0804">Transcription</keyword>
<dbReference type="InterPro" id="IPR009088">
    <property type="entry name" value="TFIIA_b-brl"/>
</dbReference>